<dbReference type="GO" id="GO:0008843">
    <property type="term" value="F:endochitinase activity"/>
    <property type="evidence" value="ECO:0007669"/>
    <property type="project" value="UniProtKB-EC"/>
</dbReference>
<dbReference type="GO" id="GO:0005975">
    <property type="term" value="P:carbohydrate metabolic process"/>
    <property type="evidence" value="ECO:0007669"/>
    <property type="project" value="InterPro"/>
</dbReference>
<organism evidence="10 11">
    <name type="scientific">Mongoliitalea lutea</name>
    <dbReference type="NCBI Taxonomy" id="849756"/>
    <lineage>
        <taxon>Bacteria</taxon>
        <taxon>Pseudomonadati</taxon>
        <taxon>Bacteroidota</taxon>
        <taxon>Cytophagia</taxon>
        <taxon>Cytophagales</taxon>
        <taxon>Cyclobacteriaceae</taxon>
        <taxon>Mongoliitalea</taxon>
    </lineage>
</organism>
<dbReference type="InterPro" id="IPR001223">
    <property type="entry name" value="Glyco_hydro18_cat"/>
</dbReference>
<dbReference type="AlphaFoldDB" id="A0A8J3G4L8"/>
<dbReference type="InterPro" id="IPR011583">
    <property type="entry name" value="Chitinase_II/V-like_cat"/>
</dbReference>
<dbReference type="InterPro" id="IPR001579">
    <property type="entry name" value="Glyco_hydro_18_chit_AS"/>
</dbReference>
<proteinExistence type="inferred from homology"/>
<dbReference type="Proteomes" id="UP000642809">
    <property type="component" value="Unassembled WGS sequence"/>
</dbReference>
<dbReference type="CDD" id="cd06548">
    <property type="entry name" value="GH18_chitinase"/>
    <property type="match status" value="1"/>
</dbReference>
<gene>
    <name evidence="10" type="ORF">GCM10008106_10620</name>
</gene>
<comment type="caution">
    <text evidence="10">The sequence shown here is derived from an EMBL/GenBank/DDBJ whole genome shotgun (WGS) entry which is preliminary data.</text>
</comment>
<keyword evidence="4" id="KW-0146">Chitin degradation</keyword>
<dbReference type="GO" id="GO:0006032">
    <property type="term" value="P:chitin catabolic process"/>
    <property type="evidence" value="ECO:0007669"/>
    <property type="project" value="UniProtKB-KW"/>
</dbReference>
<keyword evidence="5 6" id="KW-0326">Glycosidase</keyword>
<protein>
    <recommendedName>
        <fullName evidence="2">chitinase</fullName>
        <ecNumber evidence="2">3.2.1.14</ecNumber>
    </recommendedName>
</protein>
<dbReference type="Pfam" id="PF00704">
    <property type="entry name" value="Glyco_hydro_18"/>
    <property type="match status" value="1"/>
</dbReference>
<evidence type="ECO:0000313" key="10">
    <source>
        <dbReference type="EMBL" id="GHB31617.1"/>
    </source>
</evidence>
<dbReference type="PROSITE" id="PS01095">
    <property type="entry name" value="GH18_1"/>
    <property type="match status" value="1"/>
</dbReference>
<reference evidence="10" key="2">
    <citation type="submission" date="2020-09" db="EMBL/GenBank/DDBJ databases">
        <authorList>
            <person name="Sun Q."/>
            <person name="Kim S."/>
        </authorList>
    </citation>
    <scope>NUCLEOTIDE SEQUENCE</scope>
    <source>
        <strain evidence="10">KCTC 23224</strain>
    </source>
</reference>
<keyword evidence="8" id="KW-0732">Signal</keyword>
<keyword evidence="4" id="KW-0119">Carbohydrate metabolism</keyword>
<dbReference type="Gene3D" id="3.10.50.10">
    <property type="match status" value="1"/>
</dbReference>
<evidence type="ECO:0000313" key="11">
    <source>
        <dbReference type="Proteomes" id="UP000642809"/>
    </source>
</evidence>
<evidence type="ECO:0000256" key="6">
    <source>
        <dbReference type="RuleBase" id="RU000489"/>
    </source>
</evidence>
<dbReference type="PROSITE" id="PS51910">
    <property type="entry name" value="GH18_2"/>
    <property type="match status" value="1"/>
</dbReference>
<dbReference type="InterPro" id="IPR017853">
    <property type="entry name" value="GH"/>
</dbReference>
<name>A0A8J3G4L8_9BACT</name>
<keyword evidence="4" id="KW-0624">Polysaccharide degradation</keyword>
<dbReference type="RefSeq" id="WP_189579439.1">
    <property type="nucleotide sequence ID" value="NZ_BMYF01000005.1"/>
</dbReference>
<dbReference type="SUPFAM" id="SSF54556">
    <property type="entry name" value="Chitinase insertion domain"/>
    <property type="match status" value="1"/>
</dbReference>
<feature type="signal peptide" evidence="8">
    <location>
        <begin position="1"/>
        <end position="17"/>
    </location>
</feature>
<feature type="chain" id="PRO_5035160856" description="chitinase" evidence="8">
    <location>
        <begin position="18"/>
        <end position="376"/>
    </location>
</feature>
<evidence type="ECO:0000256" key="5">
    <source>
        <dbReference type="ARBA" id="ARBA00023295"/>
    </source>
</evidence>
<keyword evidence="3 6" id="KW-0378">Hydrolase</keyword>
<dbReference type="PANTHER" id="PTHR11177">
    <property type="entry name" value="CHITINASE"/>
    <property type="match status" value="1"/>
</dbReference>
<comment type="similarity">
    <text evidence="7">Belongs to the glycosyl hydrolase 18 family.</text>
</comment>
<evidence type="ECO:0000259" key="9">
    <source>
        <dbReference type="PROSITE" id="PS51910"/>
    </source>
</evidence>
<evidence type="ECO:0000256" key="3">
    <source>
        <dbReference type="ARBA" id="ARBA00022801"/>
    </source>
</evidence>
<evidence type="ECO:0000256" key="2">
    <source>
        <dbReference type="ARBA" id="ARBA00012729"/>
    </source>
</evidence>
<evidence type="ECO:0000256" key="1">
    <source>
        <dbReference type="ARBA" id="ARBA00000822"/>
    </source>
</evidence>
<comment type="catalytic activity">
    <reaction evidence="1">
        <text>Random endo-hydrolysis of N-acetyl-beta-D-glucosaminide (1-&gt;4)-beta-linkages in chitin and chitodextrins.</text>
        <dbReference type="EC" id="3.2.1.14"/>
    </reaction>
</comment>
<dbReference type="SUPFAM" id="SSF51445">
    <property type="entry name" value="(Trans)glycosidases"/>
    <property type="match status" value="1"/>
</dbReference>
<dbReference type="SMART" id="SM00636">
    <property type="entry name" value="Glyco_18"/>
    <property type="match status" value="1"/>
</dbReference>
<accession>A0A8J3G4L8</accession>
<dbReference type="InterPro" id="IPR029070">
    <property type="entry name" value="Chitinase_insertion_sf"/>
</dbReference>
<dbReference type="PANTHER" id="PTHR11177:SF317">
    <property type="entry name" value="CHITINASE 12-RELATED"/>
    <property type="match status" value="1"/>
</dbReference>
<dbReference type="InterPro" id="IPR050314">
    <property type="entry name" value="Glycosyl_Hydrlase_18"/>
</dbReference>
<evidence type="ECO:0000256" key="4">
    <source>
        <dbReference type="ARBA" id="ARBA00023024"/>
    </source>
</evidence>
<reference evidence="10" key="1">
    <citation type="journal article" date="2014" name="Int. J. Syst. Evol. Microbiol.">
        <title>Complete genome sequence of Corynebacterium casei LMG S-19264T (=DSM 44701T), isolated from a smear-ripened cheese.</title>
        <authorList>
            <consortium name="US DOE Joint Genome Institute (JGI-PGF)"/>
            <person name="Walter F."/>
            <person name="Albersmeier A."/>
            <person name="Kalinowski J."/>
            <person name="Ruckert C."/>
        </authorList>
    </citation>
    <scope>NUCLEOTIDE SEQUENCE</scope>
    <source>
        <strain evidence="10">KCTC 23224</strain>
    </source>
</reference>
<evidence type="ECO:0000256" key="7">
    <source>
        <dbReference type="RuleBase" id="RU004453"/>
    </source>
</evidence>
<sequence>MKNLSILFIGYCFFVLASCNSSTDSFKEPSYKLIGYIAGWKNLDVSTIDPFAFTHINYAFANVVNGIVTEGEGRFEQDSLNLLALNSLKSGNPDLKILISIGGWTWSKGFSDAVITPEGRKKLTDSAIEYLIKHRLDGLDFDWEYPGIPGDDNPYRDEDRENFVSMLQSVRTALDSLGYLHNRHYLQTIASGGFQEYVDANNLGEAQQYLDFINIMTYDFTGVGAEKTGHHTNLSASDPNIRSTQAAVRQHMEAGVPVEKLVIGVAFYGKAWKSVNPENNGLYQDAVGWKNFSFKDMQQFITDDAYQKLWDDVSQAPYLWNVQDSIFFTYEDEQSIQAKAAFVKEMGLGGMMFWEYNEDSNEHALLKTMNRYLKLY</sequence>
<dbReference type="EC" id="3.2.1.14" evidence="2"/>
<dbReference type="Gene3D" id="3.20.20.80">
    <property type="entry name" value="Glycosidases"/>
    <property type="match status" value="1"/>
</dbReference>
<keyword evidence="11" id="KW-1185">Reference proteome</keyword>
<dbReference type="GO" id="GO:0008061">
    <property type="term" value="F:chitin binding"/>
    <property type="evidence" value="ECO:0007669"/>
    <property type="project" value="InterPro"/>
</dbReference>
<feature type="domain" description="GH18" evidence="9">
    <location>
        <begin position="31"/>
        <end position="376"/>
    </location>
</feature>
<dbReference type="EMBL" id="BMYF01000005">
    <property type="protein sequence ID" value="GHB31617.1"/>
    <property type="molecule type" value="Genomic_DNA"/>
</dbReference>
<dbReference type="PROSITE" id="PS51257">
    <property type="entry name" value="PROKAR_LIPOPROTEIN"/>
    <property type="match status" value="1"/>
</dbReference>
<evidence type="ECO:0000256" key="8">
    <source>
        <dbReference type="SAM" id="SignalP"/>
    </source>
</evidence>